<evidence type="ECO:0000256" key="10">
    <source>
        <dbReference type="ARBA" id="ARBA00078333"/>
    </source>
</evidence>
<dbReference type="NCBIfam" id="TIGR02080">
    <property type="entry name" value="O_succ_thio_ly"/>
    <property type="match status" value="1"/>
</dbReference>
<dbReference type="GO" id="GO:0005737">
    <property type="term" value="C:cytoplasm"/>
    <property type="evidence" value="ECO:0007669"/>
    <property type="project" value="TreeGrafter"/>
</dbReference>
<dbReference type="EMBL" id="BMCP01000005">
    <property type="protein sequence ID" value="GGE52503.1"/>
    <property type="molecule type" value="Genomic_DNA"/>
</dbReference>
<proteinExistence type="inferred from homology"/>
<sequence length="404" mass="42300">MHETPDKPRGAATAASKARAPQTVAATNGIVSNDVFGAVTPPLYLTSTFAFKDFEHSRGYDYSRAGNPSRDLLADTLARLEGGAGAVVVSSGMAAIDLVLSQLGRDDLVVAPHDCYGGTYRLLAARRDRGHFDVAFVDQNDAEALSAVLKRAPALVLLETPSNPLMRVVDIAAIAERAKAAGAKVAVDNTFLSPALQRPISLGADFVIHSTTKYLNGHSDVVGGAVIAADKSDVEALSAWASTTGVTGAPFDAYLTLRGLRSLFPRIERQQANAGAVADFLTRQQQVAAVHYPGLETHSGHAVAARQQSGFGAMLSFELAGGLEAARSFVEAVQVFTLAESLGGVESLVVHPATMTHASMAPEARRHAGIGDGLLRLSIGLEAEADLLNDIETALAAVSSRRQP</sequence>
<comment type="catalytic activity">
    <reaction evidence="8">
        <text>L-homocysteine + H2O = 2-oxobutanoate + hydrogen sulfide + NH4(+) + H(+)</text>
        <dbReference type="Rhea" id="RHEA:14501"/>
        <dbReference type="ChEBI" id="CHEBI:15377"/>
        <dbReference type="ChEBI" id="CHEBI:15378"/>
        <dbReference type="ChEBI" id="CHEBI:16763"/>
        <dbReference type="ChEBI" id="CHEBI:28938"/>
        <dbReference type="ChEBI" id="CHEBI:29919"/>
        <dbReference type="ChEBI" id="CHEBI:58199"/>
        <dbReference type="EC" id="4.4.1.2"/>
    </reaction>
</comment>
<evidence type="ECO:0000256" key="3">
    <source>
        <dbReference type="ARBA" id="ARBA00012222"/>
    </source>
</evidence>
<reference evidence="14" key="2">
    <citation type="submission" date="2020-09" db="EMBL/GenBank/DDBJ databases">
        <authorList>
            <person name="Sun Q."/>
            <person name="Sedlacek I."/>
        </authorList>
    </citation>
    <scope>NUCLEOTIDE SEQUENCE</scope>
    <source>
        <strain evidence="14">CCM 7684</strain>
    </source>
</reference>
<dbReference type="Gene3D" id="3.40.640.10">
    <property type="entry name" value="Type I PLP-dependent aspartate aminotransferase-like (Major domain)"/>
    <property type="match status" value="1"/>
</dbReference>
<comment type="caution">
    <text evidence="14">The sequence shown here is derived from an EMBL/GenBank/DDBJ whole genome shotgun (WGS) entry which is preliminary data.</text>
</comment>
<dbReference type="RefSeq" id="WP_188410822.1">
    <property type="nucleotide sequence ID" value="NZ_BMCP01000005.1"/>
</dbReference>
<keyword evidence="5 11" id="KW-0663">Pyridoxal phosphate</keyword>
<evidence type="ECO:0000256" key="8">
    <source>
        <dbReference type="ARBA" id="ARBA00050802"/>
    </source>
</evidence>
<feature type="compositionally biased region" description="Low complexity" evidence="13">
    <location>
        <begin position="11"/>
        <end position="20"/>
    </location>
</feature>
<dbReference type="PANTHER" id="PTHR11808:SF75">
    <property type="entry name" value="CYSTATHIONINE GAMMA-SYNTHASE"/>
    <property type="match status" value="1"/>
</dbReference>
<dbReference type="InterPro" id="IPR054542">
    <property type="entry name" value="Cys_met_metab_PP"/>
</dbReference>
<dbReference type="SUPFAM" id="SSF53383">
    <property type="entry name" value="PLP-dependent transferases"/>
    <property type="match status" value="1"/>
</dbReference>
<evidence type="ECO:0000256" key="2">
    <source>
        <dbReference type="ARBA" id="ARBA00008667"/>
    </source>
</evidence>
<dbReference type="GO" id="GO:0004123">
    <property type="term" value="F:cystathionine gamma-lyase activity"/>
    <property type="evidence" value="ECO:0007669"/>
    <property type="project" value="TreeGrafter"/>
</dbReference>
<evidence type="ECO:0000256" key="13">
    <source>
        <dbReference type="SAM" id="MobiDB-lite"/>
    </source>
</evidence>
<evidence type="ECO:0000256" key="12">
    <source>
        <dbReference type="RuleBase" id="RU362118"/>
    </source>
</evidence>
<evidence type="ECO:0000256" key="11">
    <source>
        <dbReference type="PIRSR" id="PIRSR001434-2"/>
    </source>
</evidence>
<keyword evidence="15" id="KW-1185">Reference proteome</keyword>
<dbReference type="InterPro" id="IPR015422">
    <property type="entry name" value="PyrdxlP-dep_Trfase_small"/>
</dbReference>
<gene>
    <name evidence="14" type="primary">metB</name>
    <name evidence="14" type="ORF">GCM10007276_31910</name>
</gene>
<dbReference type="GO" id="GO:0019346">
    <property type="term" value="P:transsulfuration"/>
    <property type="evidence" value="ECO:0007669"/>
    <property type="project" value="InterPro"/>
</dbReference>
<dbReference type="AlphaFoldDB" id="A0A8J3DZW0"/>
<protein>
    <recommendedName>
        <fullName evidence="4">L-methionine gamma-lyase</fullName>
        <ecNumber evidence="3">4.4.1.11</ecNumber>
    </recommendedName>
    <alternativeName>
        <fullName evidence="10">L-methionine-alpha-deamino-gamma-mercaptomethane-lyase</fullName>
    </alternativeName>
</protein>
<evidence type="ECO:0000256" key="7">
    <source>
        <dbReference type="ARBA" id="ARBA00049180"/>
    </source>
</evidence>
<dbReference type="InterPro" id="IPR000277">
    <property type="entry name" value="Cys/Met-Metab_PyrdxlP-dep_enz"/>
</dbReference>
<dbReference type="FunFam" id="3.90.1150.10:FF:000008">
    <property type="entry name" value="Cystathionine gamma-synthase"/>
    <property type="match status" value="1"/>
</dbReference>
<comment type="catalytic activity">
    <reaction evidence="7">
        <text>L-methionine + H2O = methanethiol + 2-oxobutanoate + NH4(+)</text>
        <dbReference type="Rhea" id="RHEA:23800"/>
        <dbReference type="ChEBI" id="CHEBI:15377"/>
        <dbReference type="ChEBI" id="CHEBI:16007"/>
        <dbReference type="ChEBI" id="CHEBI:16763"/>
        <dbReference type="ChEBI" id="CHEBI:28938"/>
        <dbReference type="ChEBI" id="CHEBI:57844"/>
        <dbReference type="EC" id="4.4.1.11"/>
    </reaction>
</comment>
<dbReference type="GO" id="GO:0018826">
    <property type="term" value="F:methionine gamma-lyase activity"/>
    <property type="evidence" value="ECO:0007669"/>
    <property type="project" value="UniProtKB-EC"/>
</dbReference>
<comment type="subunit">
    <text evidence="9">Homotetramer; dimer of active dimers.</text>
</comment>
<evidence type="ECO:0000256" key="4">
    <source>
        <dbReference type="ARBA" id="ARBA00019040"/>
    </source>
</evidence>
<dbReference type="InterPro" id="IPR015421">
    <property type="entry name" value="PyrdxlP-dep_Trfase_major"/>
</dbReference>
<evidence type="ECO:0000256" key="5">
    <source>
        <dbReference type="ARBA" id="ARBA00022898"/>
    </source>
</evidence>
<dbReference type="Gene3D" id="3.90.1150.10">
    <property type="entry name" value="Aspartate Aminotransferase, domain 1"/>
    <property type="match status" value="1"/>
</dbReference>
<feature type="modified residue" description="N6-(pyridoxal phosphate)lysine" evidence="11">
    <location>
        <position position="213"/>
    </location>
</feature>
<dbReference type="FunFam" id="3.40.640.10:FF:000046">
    <property type="entry name" value="Cystathionine gamma-lyase"/>
    <property type="match status" value="1"/>
</dbReference>
<comment type="similarity">
    <text evidence="2">Belongs to the trans-sulfuration enzymes family. L-methionine gamma-lyase subfamily.</text>
</comment>
<dbReference type="PIRSF" id="PIRSF001434">
    <property type="entry name" value="CGS"/>
    <property type="match status" value="1"/>
</dbReference>
<dbReference type="GO" id="GO:0030170">
    <property type="term" value="F:pyridoxal phosphate binding"/>
    <property type="evidence" value="ECO:0007669"/>
    <property type="project" value="InterPro"/>
</dbReference>
<comment type="cofactor">
    <cofactor evidence="1 12">
        <name>pyridoxal 5'-phosphate</name>
        <dbReference type="ChEBI" id="CHEBI:597326"/>
    </cofactor>
</comment>
<dbReference type="Proteomes" id="UP000602745">
    <property type="component" value="Unassembled WGS sequence"/>
</dbReference>
<accession>A0A8J3DZW0</accession>
<dbReference type="GO" id="GO:0019343">
    <property type="term" value="P:cysteine biosynthetic process via cystathionine"/>
    <property type="evidence" value="ECO:0007669"/>
    <property type="project" value="TreeGrafter"/>
</dbReference>
<dbReference type="GO" id="GO:0003962">
    <property type="term" value="F:cystathionine gamma-synthase activity"/>
    <property type="evidence" value="ECO:0007669"/>
    <property type="project" value="TreeGrafter"/>
</dbReference>
<evidence type="ECO:0000313" key="15">
    <source>
        <dbReference type="Proteomes" id="UP000602745"/>
    </source>
</evidence>
<evidence type="ECO:0000313" key="14">
    <source>
        <dbReference type="EMBL" id="GGE52503.1"/>
    </source>
</evidence>
<evidence type="ECO:0000256" key="1">
    <source>
        <dbReference type="ARBA" id="ARBA00001933"/>
    </source>
</evidence>
<dbReference type="PANTHER" id="PTHR11808">
    <property type="entry name" value="TRANS-SULFURATION ENZYME FAMILY MEMBER"/>
    <property type="match status" value="1"/>
</dbReference>
<reference evidence="14" key="1">
    <citation type="journal article" date="2014" name="Int. J. Syst. Evol. Microbiol.">
        <title>Complete genome sequence of Corynebacterium casei LMG S-19264T (=DSM 44701T), isolated from a smear-ripened cheese.</title>
        <authorList>
            <consortium name="US DOE Joint Genome Institute (JGI-PGF)"/>
            <person name="Walter F."/>
            <person name="Albersmeier A."/>
            <person name="Kalinowski J."/>
            <person name="Ruckert C."/>
        </authorList>
    </citation>
    <scope>NUCLEOTIDE SEQUENCE</scope>
    <source>
        <strain evidence="14">CCM 7684</strain>
    </source>
</reference>
<dbReference type="InterPro" id="IPR011821">
    <property type="entry name" value="O_succ_thio_ly"/>
</dbReference>
<dbReference type="InterPro" id="IPR015424">
    <property type="entry name" value="PyrdxlP-dep_Trfase"/>
</dbReference>
<evidence type="ECO:0000256" key="9">
    <source>
        <dbReference type="ARBA" id="ARBA00064130"/>
    </source>
</evidence>
<dbReference type="EC" id="4.4.1.11" evidence="3"/>
<evidence type="ECO:0000256" key="6">
    <source>
        <dbReference type="ARBA" id="ARBA00023239"/>
    </source>
</evidence>
<keyword evidence="6" id="KW-0456">Lyase</keyword>
<dbReference type="GO" id="GO:0047982">
    <property type="term" value="F:homocysteine desulfhydrase activity"/>
    <property type="evidence" value="ECO:0007669"/>
    <property type="project" value="UniProtKB-EC"/>
</dbReference>
<dbReference type="Pfam" id="PF01053">
    <property type="entry name" value="Cys_Met_Meta_PP"/>
    <property type="match status" value="1"/>
</dbReference>
<dbReference type="PROSITE" id="PS00868">
    <property type="entry name" value="CYS_MET_METAB_PP"/>
    <property type="match status" value="1"/>
</dbReference>
<feature type="region of interest" description="Disordered" evidence="13">
    <location>
        <begin position="1"/>
        <end position="20"/>
    </location>
</feature>
<organism evidence="14 15">
    <name type="scientific">Agaricicola taiwanensis</name>
    <dbReference type="NCBI Taxonomy" id="591372"/>
    <lineage>
        <taxon>Bacteria</taxon>
        <taxon>Pseudomonadati</taxon>
        <taxon>Pseudomonadota</taxon>
        <taxon>Alphaproteobacteria</taxon>
        <taxon>Rhodobacterales</taxon>
        <taxon>Paracoccaceae</taxon>
        <taxon>Agaricicola</taxon>
    </lineage>
</organism>
<dbReference type="CDD" id="cd00614">
    <property type="entry name" value="CGS_like"/>
    <property type="match status" value="1"/>
</dbReference>
<name>A0A8J3DZW0_9RHOB</name>